<name>A0A0D9Z0K7_9ORYZ</name>
<dbReference type="PANTHER" id="PTHR33085:SF2">
    <property type="entry name" value="OS03G0817600 PROTEIN"/>
    <property type="match status" value="1"/>
</dbReference>
<dbReference type="HOGENOM" id="CLU_722379_0_0_1"/>
<protein>
    <submittedName>
        <fullName evidence="2">Uncharacterized protein</fullName>
    </submittedName>
</protein>
<dbReference type="Pfam" id="PF07893">
    <property type="entry name" value="DUF1668"/>
    <property type="match status" value="1"/>
</dbReference>
<evidence type="ECO:0000313" key="3">
    <source>
        <dbReference type="Proteomes" id="UP000026961"/>
    </source>
</evidence>
<reference evidence="2" key="2">
    <citation type="submission" date="2018-05" db="EMBL/GenBank/DDBJ databases">
        <title>OgluRS3 (Oryza glumaepatula Reference Sequence Version 3).</title>
        <authorList>
            <person name="Zhang J."/>
            <person name="Kudrna D."/>
            <person name="Lee S."/>
            <person name="Talag J."/>
            <person name="Welchert J."/>
            <person name="Wing R.A."/>
        </authorList>
    </citation>
    <scope>NUCLEOTIDE SEQUENCE [LARGE SCALE GENOMIC DNA]</scope>
</reference>
<sequence>MEADEQQQRTSTRWKGRRKTLVLVVEEEKRMDCITTYLLFNINIKDMFTHDDEWTVLRPLPRPMAQMDTLRRLALEYLNFAVVASNTIVGCDATADVLSPGPELPEEIIGGTVLIPLGTGVYAIGNRPCRRSPTFQLLLPPSRRVSGRRRASSGAARCGDGWAPASTCGCRSGTPAPTPSTPVGVGWRKEGDWELPIDGRGVFVPELGLCPRLRCLCAFDLPTATAPPVVRYVWPETFSEELNAMGVRAGNPWQLGLPGTMGIQHDHRRVPTRFALLLIAVQLQRDDKEEFCLVSRKLRCYDLPANAKKCLPAAYLATVRLLVTVGAEGGGGEIPVVPTKILLPPQPFFLPPPSQEKTRKSWGLKEKKNHQEKSRSKIIRAAARPVVVTDATAAAGDTSRRREPAAAAKNPDLLPLLLAAAACTVGKEARRRWLAPGSPGNSPPDDRRRI</sequence>
<dbReference type="PANTHER" id="PTHR33085">
    <property type="entry name" value="OS12G0113100 PROTEIN-RELATED"/>
    <property type="match status" value="1"/>
</dbReference>
<evidence type="ECO:0000256" key="1">
    <source>
        <dbReference type="SAM" id="MobiDB-lite"/>
    </source>
</evidence>
<feature type="region of interest" description="Disordered" evidence="1">
    <location>
        <begin position="347"/>
        <end position="375"/>
    </location>
</feature>
<dbReference type="AlphaFoldDB" id="A0A0D9Z0K7"/>
<dbReference type="EnsemblPlants" id="OGLUM02G39450.1">
    <property type="protein sequence ID" value="OGLUM02G39450.1"/>
    <property type="gene ID" value="OGLUM02G39450"/>
</dbReference>
<accession>A0A0D9Z0K7</accession>
<evidence type="ECO:0000313" key="2">
    <source>
        <dbReference type="EnsemblPlants" id="OGLUM02G39450.1"/>
    </source>
</evidence>
<proteinExistence type="predicted"/>
<keyword evidence="3" id="KW-1185">Reference proteome</keyword>
<organism evidence="2">
    <name type="scientific">Oryza glumipatula</name>
    <dbReference type="NCBI Taxonomy" id="40148"/>
    <lineage>
        <taxon>Eukaryota</taxon>
        <taxon>Viridiplantae</taxon>
        <taxon>Streptophyta</taxon>
        <taxon>Embryophyta</taxon>
        <taxon>Tracheophyta</taxon>
        <taxon>Spermatophyta</taxon>
        <taxon>Magnoliopsida</taxon>
        <taxon>Liliopsida</taxon>
        <taxon>Poales</taxon>
        <taxon>Poaceae</taxon>
        <taxon>BOP clade</taxon>
        <taxon>Oryzoideae</taxon>
        <taxon>Oryzeae</taxon>
        <taxon>Oryzinae</taxon>
        <taxon>Oryza</taxon>
    </lineage>
</organism>
<reference evidence="2" key="1">
    <citation type="submission" date="2015-04" db="UniProtKB">
        <authorList>
            <consortium name="EnsemblPlants"/>
        </authorList>
    </citation>
    <scope>IDENTIFICATION</scope>
</reference>
<dbReference type="Proteomes" id="UP000026961">
    <property type="component" value="Chromosome 2"/>
</dbReference>
<dbReference type="Gramene" id="OGLUM02G39450.1">
    <property type="protein sequence ID" value="OGLUM02G39450.1"/>
    <property type="gene ID" value="OGLUM02G39450"/>
</dbReference>
<dbReference type="InterPro" id="IPR012871">
    <property type="entry name" value="DUF1668_ORYSA"/>
</dbReference>
<feature type="compositionally biased region" description="Basic and acidic residues" evidence="1">
    <location>
        <begin position="356"/>
        <end position="375"/>
    </location>
</feature>